<name>A0A0F9KGV3_9ZZZZ</name>
<evidence type="ECO:0000313" key="1">
    <source>
        <dbReference type="EMBL" id="KKM73966.1"/>
    </source>
</evidence>
<reference evidence="1" key="1">
    <citation type="journal article" date="2015" name="Nature">
        <title>Complex archaea that bridge the gap between prokaryotes and eukaryotes.</title>
        <authorList>
            <person name="Spang A."/>
            <person name="Saw J.H."/>
            <person name="Jorgensen S.L."/>
            <person name="Zaremba-Niedzwiedzka K."/>
            <person name="Martijn J."/>
            <person name="Lind A.E."/>
            <person name="van Eijk R."/>
            <person name="Schleper C."/>
            <person name="Guy L."/>
            <person name="Ettema T.J."/>
        </authorList>
    </citation>
    <scope>NUCLEOTIDE SEQUENCE</scope>
</reference>
<organism evidence="1">
    <name type="scientific">marine sediment metagenome</name>
    <dbReference type="NCBI Taxonomy" id="412755"/>
    <lineage>
        <taxon>unclassified sequences</taxon>
        <taxon>metagenomes</taxon>
        <taxon>ecological metagenomes</taxon>
    </lineage>
</organism>
<proteinExistence type="predicted"/>
<accession>A0A0F9KGV3</accession>
<gene>
    <name evidence="1" type="ORF">LCGC14_1405080</name>
</gene>
<dbReference type="AlphaFoldDB" id="A0A0F9KGV3"/>
<comment type="caution">
    <text evidence="1">The sequence shown here is derived from an EMBL/GenBank/DDBJ whole genome shotgun (WGS) entry which is preliminary data.</text>
</comment>
<protein>
    <submittedName>
        <fullName evidence="1">Uncharacterized protein</fullName>
    </submittedName>
</protein>
<sequence>MAESMTERVARAISNAAYDDKAKAAIGAMREPTEEMLLASWHQTASVSSERRMAVELGTPRSAHLAKMKQRWQAMIDKALEDG</sequence>
<dbReference type="EMBL" id="LAZR01009216">
    <property type="protein sequence ID" value="KKM73966.1"/>
    <property type="molecule type" value="Genomic_DNA"/>
</dbReference>